<reference evidence="2 3" key="1">
    <citation type="submission" date="2019-10" db="EMBL/GenBank/DDBJ databases">
        <title>Cardiobacteriales fam. a chemoheterotrophic member of the order Cardiobacteriales, and proposal of Cardiobacteriales fam. nov.</title>
        <authorList>
            <person name="Wang C."/>
        </authorList>
    </citation>
    <scope>NUCLEOTIDE SEQUENCE [LARGE SCALE GENOMIC DNA]</scope>
    <source>
        <strain evidence="2 3">ML27</strain>
    </source>
</reference>
<dbReference type="NCBIfam" id="TIGR03696">
    <property type="entry name" value="Rhs_assc_core"/>
    <property type="match status" value="1"/>
</dbReference>
<dbReference type="InterPro" id="IPR022385">
    <property type="entry name" value="Rhs_assc_core"/>
</dbReference>
<dbReference type="InterPro" id="IPR050708">
    <property type="entry name" value="T6SS_VgrG/RHS"/>
</dbReference>
<accession>A0A6N7EZC5</accession>
<gene>
    <name evidence="2" type="ORF">GCU85_07260</name>
</gene>
<keyword evidence="1" id="KW-0472">Membrane</keyword>
<sequence>MNLYQNYHRDYNPNLGRYLQTDPIGLFAGVNTYSYTNNQPVNFSDYDGLQRKSINEAFDDARKELVCMQKQNECHRKFGLCANPMPSGVVCAVVCAGIGFVFTPIAGFACGAVCFAASVVTVSRLLLFLILMHTIVKSAIADESSQHLAKIIVTSDIAQLETYVTKAGNPVETIL</sequence>
<dbReference type="RefSeq" id="WP_328592809.1">
    <property type="nucleotide sequence ID" value="NZ_WHNW01000007.1"/>
</dbReference>
<evidence type="ECO:0000256" key="1">
    <source>
        <dbReference type="SAM" id="Phobius"/>
    </source>
</evidence>
<dbReference type="AlphaFoldDB" id="A0A6N7EZC5"/>
<name>A0A6N7EZC5_9GAMM</name>
<evidence type="ECO:0008006" key="4">
    <source>
        <dbReference type="Google" id="ProtNLM"/>
    </source>
</evidence>
<comment type="caution">
    <text evidence="2">The sequence shown here is derived from an EMBL/GenBank/DDBJ whole genome shotgun (WGS) entry which is preliminary data.</text>
</comment>
<evidence type="ECO:0000313" key="2">
    <source>
        <dbReference type="EMBL" id="MPV86527.1"/>
    </source>
</evidence>
<keyword evidence="1" id="KW-0812">Transmembrane</keyword>
<dbReference type="Gene3D" id="2.180.10.10">
    <property type="entry name" value="RHS repeat-associated core"/>
    <property type="match status" value="1"/>
</dbReference>
<dbReference type="EMBL" id="WHNW01000007">
    <property type="protein sequence ID" value="MPV86527.1"/>
    <property type="molecule type" value="Genomic_DNA"/>
</dbReference>
<proteinExistence type="predicted"/>
<keyword evidence="3" id="KW-1185">Reference proteome</keyword>
<dbReference type="PANTHER" id="PTHR32305:SF15">
    <property type="entry name" value="PROTEIN RHSA-RELATED"/>
    <property type="match status" value="1"/>
</dbReference>
<protein>
    <recommendedName>
        <fullName evidence="4">RHS repeat-associated core domain-containing protein</fullName>
    </recommendedName>
</protein>
<organism evidence="2 3">
    <name type="scientific">Ostreibacterium oceani</name>
    <dbReference type="NCBI Taxonomy" id="2654998"/>
    <lineage>
        <taxon>Bacteria</taxon>
        <taxon>Pseudomonadati</taxon>
        <taxon>Pseudomonadota</taxon>
        <taxon>Gammaproteobacteria</taxon>
        <taxon>Cardiobacteriales</taxon>
        <taxon>Ostreibacteriaceae</taxon>
        <taxon>Ostreibacterium</taxon>
    </lineage>
</organism>
<feature type="transmembrane region" description="Helical" evidence="1">
    <location>
        <begin position="78"/>
        <end position="100"/>
    </location>
</feature>
<keyword evidence="1" id="KW-1133">Transmembrane helix</keyword>
<dbReference type="PANTHER" id="PTHR32305">
    <property type="match status" value="1"/>
</dbReference>
<feature type="transmembrane region" description="Helical" evidence="1">
    <location>
        <begin position="106"/>
        <end position="131"/>
    </location>
</feature>
<dbReference type="Proteomes" id="UP000471298">
    <property type="component" value="Unassembled WGS sequence"/>
</dbReference>
<evidence type="ECO:0000313" key="3">
    <source>
        <dbReference type="Proteomes" id="UP000471298"/>
    </source>
</evidence>
<dbReference type="InParanoid" id="A0A6N7EZC5"/>